<gene>
    <name evidence="4" type="ORF">PT974_07706</name>
</gene>
<keyword evidence="2" id="KW-0378">Hydrolase</keyword>
<comment type="caution">
    <text evidence="4">The sequence shown here is derived from an EMBL/GenBank/DDBJ whole genome shotgun (WGS) entry which is preliminary data.</text>
</comment>
<sequence>MAQRIDKVYEDAVASGLLPGVSVFAGNKDGEVIYSKSLGKASLQKGREDDFTPSTLCGIASMSKLMTAVAVLQCVEQGKLDLDENLRPRFPEMGQYGIITGFDEQDKAIFKSDSTPISLRTLLSYTSGHEYDWANPLLGKWRSQRNEGFWHGRTIEEKTAIPLTHAPGTRFTYGGHCDWAGKVIQVAMGMSLDEFMRIYIWTPLRIEKDASFYPKTNPGMKDRIADTSTLNEKGEGPAMESDFDILFGGTDCFGGAGIFASAEAYYTFLSAVFRRDSRLLTPESYTELFRPQLNETTEQAFNDYLYKNPMLEQYLALGIPRNIRKTWCFAGMICLSGQEGRFEKGTTFWAGAMCCKWFMDHEAGVCGTALCQVIPPMHPAIMSLHEEFQRGVLEIAKSK</sequence>
<accession>A0ABR0SHN2</accession>
<evidence type="ECO:0000313" key="5">
    <source>
        <dbReference type="Proteomes" id="UP001338125"/>
    </source>
</evidence>
<dbReference type="Pfam" id="PF00144">
    <property type="entry name" value="Beta-lactamase"/>
    <property type="match status" value="1"/>
</dbReference>
<dbReference type="InterPro" id="IPR001466">
    <property type="entry name" value="Beta-lactam-related"/>
</dbReference>
<proteinExistence type="inferred from homology"/>
<protein>
    <submittedName>
        <fullName evidence="4">Carboxylate methylbutanoyltransferase</fullName>
    </submittedName>
</protein>
<evidence type="ECO:0000259" key="3">
    <source>
        <dbReference type="Pfam" id="PF00144"/>
    </source>
</evidence>
<dbReference type="InterPro" id="IPR050789">
    <property type="entry name" value="Diverse_Enzym_Activities"/>
</dbReference>
<keyword evidence="5" id="KW-1185">Reference proteome</keyword>
<dbReference type="Gene3D" id="3.40.710.10">
    <property type="entry name" value="DD-peptidase/beta-lactamase superfamily"/>
    <property type="match status" value="1"/>
</dbReference>
<organism evidence="4 5">
    <name type="scientific">Cladobotryum mycophilum</name>
    <dbReference type="NCBI Taxonomy" id="491253"/>
    <lineage>
        <taxon>Eukaryota</taxon>
        <taxon>Fungi</taxon>
        <taxon>Dikarya</taxon>
        <taxon>Ascomycota</taxon>
        <taxon>Pezizomycotina</taxon>
        <taxon>Sordariomycetes</taxon>
        <taxon>Hypocreomycetidae</taxon>
        <taxon>Hypocreales</taxon>
        <taxon>Hypocreaceae</taxon>
        <taxon>Cladobotryum</taxon>
    </lineage>
</organism>
<feature type="domain" description="Beta-lactamase-related" evidence="3">
    <location>
        <begin position="6"/>
        <end position="372"/>
    </location>
</feature>
<dbReference type="PANTHER" id="PTHR43283:SF17">
    <property type="entry name" value="(LOVD), PUTATIVE (AFU_ORTHOLOGUE AFUA_5G00920)-RELATED"/>
    <property type="match status" value="1"/>
</dbReference>
<dbReference type="PANTHER" id="PTHR43283">
    <property type="entry name" value="BETA-LACTAMASE-RELATED"/>
    <property type="match status" value="1"/>
</dbReference>
<dbReference type="InterPro" id="IPR012338">
    <property type="entry name" value="Beta-lactam/transpept-like"/>
</dbReference>
<evidence type="ECO:0000256" key="1">
    <source>
        <dbReference type="ARBA" id="ARBA00009009"/>
    </source>
</evidence>
<comment type="similarity">
    <text evidence="1">Belongs to the class-A beta-lactamase family.</text>
</comment>
<dbReference type="SUPFAM" id="SSF56601">
    <property type="entry name" value="beta-lactamase/transpeptidase-like"/>
    <property type="match status" value="1"/>
</dbReference>
<dbReference type="EMBL" id="JAVFKD010000013">
    <property type="protein sequence ID" value="KAK5991673.1"/>
    <property type="molecule type" value="Genomic_DNA"/>
</dbReference>
<dbReference type="Proteomes" id="UP001338125">
    <property type="component" value="Unassembled WGS sequence"/>
</dbReference>
<evidence type="ECO:0000256" key="2">
    <source>
        <dbReference type="ARBA" id="ARBA00022801"/>
    </source>
</evidence>
<reference evidence="4 5" key="1">
    <citation type="submission" date="2024-01" db="EMBL/GenBank/DDBJ databases">
        <title>Complete genome of Cladobotryum mycophilum ATHUM6906.</title>
        <authorList>
            <person name="Christinaki A.C."/>
            <person name="Myridakis A.I."/>
            <person name="Kouvelis V.N."/>
        </authorList>
    </citation>
    <scope>NUCLEOTIDE SEQUENCE [LARGE SCALE GENOMIC DNA]</scope>
    <source>
        <strain evidence="4 5">ATHUM6906</strain>
    </source>
</reference>
<evidence type="ECO:0000313" key="4">
    <source>
        <dbReference type="EMBL" id="KAK5991673.1"/>
    </source>
</evidence>
<name>A0ABR0SHN2_9HYPO</name>